<dbReference type="InterPro" id="IPR036047">
    <property type="entry name" value="F-box-like_dom_sf"/>
</dbReference>
<organism evidence="1 2">
    <name type="scientific">Steccherinum ochraceum</name>
    <dbReference type="NCBI Taxonomy" id="92696"/>
    <lineage>
        <taxon>Eukaryota</taxon>
        <taxon>Fungi</taxon>
        <taxon>Dikarya</taxon>
        <taxon>Basidiomycota</taxon>
        <taxon>Agaricomycotina</taxon>
        <taxon>Agaricomycetes</taxon>
        <taxon>Polyporales</taxon>
        <taxon>Steccherinaceae</taxon>
        <taxon>Steccherinum</taxon>
    </lineage>
</organism>
<keyword evidence="2" id="KW-1185">Reference proteome</keyword>
<proteinExistence type="predicted"/>
<comment type="caution">
    <text evidence="1">The sequence shown here is derived from an EMBL/GenBank/DDBJ whole genome shotgun (WGS) entry which is preliminary data.</text>
</comment>
<gene>
    <name evidence="1" type="ORF">EIP91_009259</name>
</gene>
<accession>A0A4R0REU1</accession>
<sequence>MHDLLCADCSPSLSPMLPSVISSMSEHEIDSLLDACKGAIAQYHGIMRSLKTARNVGCAKISRLPDDILEAIFFVLAEGHRGSQACIPPTLVCRRWRSIAIGSPLLWCTVTVDRLTRLDCLASILSLSCGLPLNVKILTVHAHYESEISPVVLTRVLEELPRARRLYLDFDRPYYTFFRDYVPKPSLSLESVK</sequence>
<dbReference type="OrthoDB" id="2800666at2759"/>
<dbReference type="SUPFAM" id="SSF81383">
    <property type="entry name" value="F-box domain"/>
    <property type="match status" value="1"/>
</dbReference>
<protein>
    <submittedName>
        <fullName evidence="1">Uncharacterized protein</fullName>
    </submittedName>
</protein>
<dbReference type="STRING" id="92696.A0A4R0REU1"/>
<reference evidence="1 2" key="1">
    <citation type="submission" date="2018-11" db="EMBL/GenBank/DDBJ databases">
        <title>Genome assembly of Steccherinum ochraceum LE-BIN_3174, the white-rot fungus of the Steccherinaceae family (The Residual Polyporoid clade, Polyporales, Basidiomycota).</title>
        <authorList>
            <person name="Fedorova T.V."/>
            <person name="Glazunova O.A."/>
            <person name="Landesman E.O."/>
            <person name="Moiseenko K.V."/>
            <person name="Psurtseva N.V."/>
            <person name="Savinova O.S."/>
            <person name="Shakhova N.V."/>
            <person name="Tyazhelova T.V."/>
            <person name="Vasina D.V."/>
        </authorList>
    </citation>
    <scope>NUCLEOTIDE SEQUENCE [LARGE SCALE GENOMIC DNA]</scope>
    <source>
        <strain evidence="1 2">LE-BIN_3174</strain>
    </source>
</reference>
<evidence type="ECO:0000313" key="1">
    <source>
        <dbReference type="EMBL" id="TCD60944.1"/>
    </source>
</evidence>
<dbReference type="Proteomes" id="UP000292702">
    <property type="component" value="Unassembled WGS sequence"/>
</dbReference>
<evidence type="ECO:0000313" key="2">
    <source>
        <dbReference type="Proteomes" id="UP000292702"/>
    </source>
</evidence>
<name>A0A4R0REU1_9APHY</name>
<dbReference type="Gene3D" id="1.20.1280.50">
    <property type="match status" value="1"/>
</dbReference>
<feature type="non-terminal residue" evidence="1">
    <location>
        <position position="193"/>
    </location>
</feature>
<dbReference type="EMBL" id="RWJN01000523">
    <property type="protein sequence ID" value="TCD60944.1"/>
    <property type="molecule type" value="Genomic_DNA"/>
</dbReference>
<dbReference type="AlphaFoldDB" id="A0A4R0REU1"/>